<accession>A0ABP6R8Y9</accession>
<evidence type="ECO:0000313" key="7">
    <source>
        <dbReference type="EMBL" id="GAA3281247.1"/>
    </source>
</evidence>
<dbReference type="Proteomes" id="UP001501736">
    <property type="component" value="Unassembled WGS sequence"/>
</dbReference>
<dbReference type="InterPro" id="IPR001204">
    <property type="entry name" value="Phos_transporter"/>
</dbReference>
<evidence type="ECO:0000256" key="2">
    <source>
        <dbReference type="ARBA" id="ARBA00022448"/>
    </source>
</evidence>
<sequence length="339" mass="35316">MEIILLVAVAVLLVPNLIVTGLHDVPNSIAIPTRTRALSPRAATRLAAGANAAGVVMTYPLGNQLFDWFTFPEMDTELVLLVIAGALIGLLSWNIVTYLRGVPTSTTHGLLAGLIGGALATMLLEGADSTDVLALPWHSPVLNLLVTPLVAFGAAYLLVFLAVRTAQGRDPDAVHSTSRAAQAVCAGLTSFGTGVQQGQRYIFVLLLASQSADLDLQPWLLPILLAFALLLGLGCLHGGWRIGHMLGHRLVTMDPLRGMVSTSATAGMLFLGSLTFALPLSTSMTAASSIIGAGSNQRFATVNWPQGLRLFGYWAATPAATGLIAGLLVLAGSPLLALA</sequence>
<evidence type="ECO:0000256" key="4">
    <source>
        <dbReference type="ARBA" id="ARBA00022989"/>
    </source>
</evidence>
<feature type="transmembrane region" description="Helical" evidence="6">
    <location>
        <begin position="144"/>
        <end position="163"/>
    </location>
</feature>
<dbReference type="PANTHER" id="PTHR11101:SF80">
    <property type="entry name" value="PHOSPHATE TRANSPORTER"/>
    <property type="match status" value="1"/>
</dbReference>
<evidence type="ECO:0000256" key="3">
    <source>
        <dbReference type="ARBA" id="ARBA00022692"/>
    </source>
</evidence>
<feature type="transmembrane region" description="Helical" evidence="6">
    <location>
        <begin position="78"/>
        <end position="99"/>
    </location>
</feature>
<organism evidence="7 8">
    <name type="scientific">Nesterenkonia halobia</name>
    <dbReference type="NCBI Taxonomy" id="37922"/>
    <lineage>
        <taxon>Bacteria</taxon>
        <taxon>Bacillati</taxon>
        <taxon>Actinomycetota</taxon>
        <taxon>Actinomycetes</taxon>
        <taxon>Micrococcales</taxon>
        <taxon>Micrococcaceae</taxon>
        <taxon>Nesterenkonia</taxon>
    </lineage>
</organism>
<evidence type="ECO:0000256" key="6">
    <source>
        <dbReference type="SAM" id="Phobius"/>
    </source>
</evidence>
<evidence type="ECO:0000256" key="1">
    <source>
        <dbReference type="ARBA" id="ARBA00004141"/>
    </source>
</evidence>
<feature type="transmembrane region" description="Helical" evidence="6">
    <location>
        <begin position="219"/>
        <end position="243"/>
    </location>
</feature>
<keyword evidence="5 6" id="KW-0472">Membrane</keyword>
<gene>
    <name evidence="7" type="primary">pitH</name>
    <name evidence="7" type="ORF">GCM10020260_06530</name>
</gene>
<dbReference type="PANTHER" id="PTHR11101">
    <property type="entry name" value="PHOSPHATE TRANSPORTER"/>
    <property type="match status" value="1"/>
</dbReference>
<keyword evidence="2" id="KW-0813">Transport</keyword>
<name>A0ABP6R8Y9_9MICC</name>
<evidence type="ECO:0000313" key="8">
    <source>
        <dbReference type="Proteomes" id="UP001501736"/>
    </source>
</evidence>
<feature type="transmembrane region" description="Helical" evidence="6">
    <location>
        <begin position="311"/>
        <end position="338"/>
    </location>
</feature>
<comment type="subcellular location">
    <subcellularLocation>
        <location evidence="1">Membrane</location>
        <topology evidence="1">Multi-pass membrane protein</topology>
    </subcellularLocation>
</comment>
<evidence type="ECO:0000256" key="5">
    <source>
        <dbReference type="ARBA" id="ARBA00023136"/>
    </source>
</evidence>
<dbReference type="RefSeq" id="WP_344718144.1">
    <property type="nucleotide sequence ID" value="NZ_BAAAYG010000003.1"/>
</dbReference>
<feature type="transmembrane region" description="Helical" evidence="6">
    <location>
        <begin position="264"/>
        <end position="291"/>
    </location>
</feature>
<reference evidence="8" key="1">
    <citation type="journal article" date="2019" name="Int. J. Syst. Evol. Microbiol.">
        <title>The Global Catalogue of Microorganisms (GCM) 10K type strain sequencing project: providing services to taxonomists for standard genome sequencing and annotation.</title>
        <authorList>
            <consortium name="The Broad Institute Genomics Platform"/>
            <consortium name="The Broad Institute Genome Sequencing Center for Infectious Disease"/>
            <person name="Wu L."/>
            <person name="Ma J."/>
        </authorList>
    </citation>
    <scope>NUCLEOTIDE SEQUENCE [LARGE SCALE GENOMIC DNA]</scope>
    <source>
        <strain evidence="8">JCM 11483</strain>
    </source>
</reference>
<dbReference type="Pfam" id="PF01384">
    <property type="entry name" value="PHO4"/>
    <property type="match status" value="1"/>
</dbReference>
<comment type="caution">
    <text evidence="7">The sequence shown here is derived from an EMBL/GenBank/DDBJ whole genome shotgun (WGS) entry which is preliminary data.</text>
</comment>
<feature type="transmembrane region" description="Helical" evidence="6">
    <location>
        <begin position="106"/>
        <end position="124"/>
    </location>
</feature>
<keyword evidence="4 6" id="KW-1133">Transmembrane helix</keyword>
<keyword evidence="3 6" id="KW-0812">Transmembrane</keyword>
<keyword evidence="8" id="KW-1185">Reference proteome</keyword>
<protein>
    <submittedName>
        <fullName evidence="7">Low-affinity phosphate transporter PitH</fullName>
    </submittedName>
</protein>
<dbReference type="EMBL" id="BAAAYG010000003">
    <property type="protein sequence ID" value="GAA3281247.1"/>
    <property type="molecule type" value="Genomic_DNA"/>
</dbReference>
<proteinExistence type="predicted"/>